<keyword evidence="1" id="KW-0472">Membrane</keyword>
<sequence>MELTSTSFFVTLNIVTFLMVLTTLFLWGKVRGPGWVRWPLRTGLIVLCQLTAIATVATVINNDYGLYASWDDLLGTENGGTGNMTGPPATRAKFSPANGGVRTTYFRGERSRLAGEVLVSTPPGYDEAARRTTHYPVVMLLHGVPGSPQTWLDRGGMPGRFRDLVGQGLAHEAILVMPIVDPGGVDTDCTDLPHRRTATWIASDVTDLISRNFRTLPSPRGWGLMGLSTGGYCAARLPLQFPDKFAAGAALDPDPLTGDPDVVEDARLRARTSPMGLLRAARTTPLKPSPALFLATSKQDPDSPPSYIDRFREDAAGTGVEVATDVVPRGGHNWNTWQGMYPKALPWLDGRLDAPRKEDQGG</sequence>
<keyword evidence="1" id="KW-0812">Transmembrane</keyword>
<evidence type="ECO:0000313" key="3">
    <source>
        <dbReference type="Proteomes" id="UP001163064"/>
    </source>
</evidence>
<feature type="transmembrane region" description="Helical" evidence="1">
    <location>
        <begin position="6"/>
        <end position="28"/>
    </location>
</feature>
<evidence type="ECO:0000313" key="2">
    <source>
        <dbReference type="EMBL" id="MCX3060930.1"/>
    </source>
</evidence>
<dbReference type="RefSeq" id="WP_266599910.1">
    <property type="nucleotide sequence ID" value="NZ_JAPHNL010000136.1"/>
</dbReference>
<dbReference type="Proteomes" id="UP001163064">
    <property type="component" value="Unassembled WGS sequence"/>
</dbReference>
<keyword evidence="1" id="KW-1133">Transmembrane helix</keyword>
<name>A0ABT3TVX0_9ACTN</name>
<proteinExistence type="predicted"/>
<dbReference type="InterPro" id="IPR029058">
    <property type="entry name" value="AB_hydrolase_fold"/>
</dbReference>
<protein>
    <submittedName>
        <fullName evidence="2">Alpha/beta hydrolase-fold protein</fullName>
    </submittedName>
</protein>
<evidence type="ECO:0000256" key="1">
    <source>
        <dbReference type="SAM" id="Phobius"/>
    </source>
</evidence>
<feature type="transmembrane region" description="Helical" evidence="1">
    <location>
        <begin position="40"/>
        <end position="60"/>
    </location>
</feature>
<keyword evidence="2" id="KW-0378">Hydrolase</keyword>
<dbReference type="GO" id="GO:0016787">
    <property type="term" value="F:hydrolase activity"/>
    <property type="evidence" value="ECO:0007669"/>
    <property type="project" value="UniProtKB-KW"/>
</dbReference>
<dbReference type="InterPro" id="IPR050583">
    <property type="entry name" value="Mycobacterial_A85_antigen"/>
</dbReference>
<dbReference type="SUPFAM" id="SSF53474">
    <property type="entry name" value="alpha/beta-Hydrolases"/>
    <property type="match status" value="1"/>
</dbReference>
<accession>A0ABT3TVX0</accession>
<keyword evidence="3" id="KW-1185">Reference proteome</keyword>
<dbReference type="PANTHER" id="PTHR48098:SF1">
    <property type="entry name" value="DIACYLGLYCEROL ACYLTRANSFERASE_MYCOLYLTRANSFERASE AG85A"/>
    <property type="match status" value="1"/>
</dbReference>
<dbReference type="Pfam" id="PF00756">
    <property type="entry name" value="Esterase"/>
    <property type="match status" value="1"/>
</dbReference>
<reference evidence="2" key="1">
    <citation type="submission" date="2022-10" db="EMBL/GenBank/DDBJ databases">
        <title>Streptomyces beihaiensis sp. nov., a chitin degrading actinobacterium, isolated from shrimp pond soil.</title>
        <authorList>
            <person name="Xie J."/>
            <person name="Shen N."/>
        </authorList>
    </citation>
    <scope>NUCLEOTIDE SEQUENCE</scope>
    <source>
        <strain evidence="2">GXMU-J5</strain>
    </source>
</reference>
<dbReference type="InterPro" id="IPR000801">
    <property type="entry name" value="Esterase-like"/>
</dbReference>
<organism evidence="2 3">
    <name type="scientific">Streptomyces beihaiensis</name>
    <dbReference type="NCBI Taxonomy" id="2984495"/>
    <lineage>
        <taxon>Bacteria</taxon>
        <taxon>Bacillati</taxon>
        <taxon>Actinomycetota</taxon>
        <taxon>Actinomycetes</taxon>
        <taxon>Kitasatosporales</taxon>
        <taxon>Streptomycetaceae</taxon>
        <taxon>Streptomyces</taxon>
    </lineage>
</organism>
<dbReference type="Gene3D" id="3.40.50.1820">
    <property type="entry name" value="alpha/beta hydrolase"/>
    <property type="match status" value="1"/>
</dbReference>
<gene>
    <name evidence="2" type="ORF">OFY01_14410</name>
</gene>
<dbReference type="EMBL" id="JAPHNL010000136">
    <property type="protein sequence ID" value="MCX3060930.1"/>
    <property type="molecule type" value="Genomic_DNA"/>
</dbReference>
<comment type="caution">
    <text evidence="2">The sequence shown here is derived from an EMBL/GenBank/DDBJ whole genome shotgun (WGS) entry which is preliminary data.</text>
</comment>
<dbReference type="PANTHER" id="PTHR48098">
    <property type="entry name" value="ENTEROCHELIN ESTERASE-RELATED"/>
    <property type="match status" value="1"/>
</dbReference>